<keyword evidence="1" id="KW-1133">Transmembrane helix</keyword>
<dbReference type="RefSeq" id="WP_133493847.1">
    <property type="nucleotide sequence ID" value="NZ_BMLU01000001.1"/>
</dbReference>
<feature type="transmembrane region" description="Helical" evidence="1">
    <location>
        <begin position="56"/>
        <end position="73"/>
    </location>
</feature>
<gene>
    <name evidence="2" type="ORF">EV664_101222</name>
</gene>
<organism evidence="2 3">
    <name type="scientific">Stakelama pacifica</name>
    <dbReference type="NCBI Taxonomy" id="517720"/>
    <lineage>
        <taxon>Bacteria</taxon>
        <taxon>Pseudomonadati</taxon>
        <taxon>Pseudomonadota</taxon>
        <taxon>Alphaproteobacteria</taxon>
        <taxon>Sphingomonadales</taxon>
        <taxon>Sphingomonadaceae</taxon>
        <taxon>Stakelama</taxon>
    </lineage>
</organism>
<dbReference type="AlphaFoldDB" id="A0A4V3BUB6"/>
<reference evidence="2 3" key="1">
    <citation type="submission" date="2019-03" db="EMBL/GenBank/DDBJ databases">
        <title>Genomic Encyclopedia of Type Strains, Phase IV (KMG-IV): sequencing the most valuable type-strain genomes for metagenomic binning, comparative biology and taxonomic classification.</title>
        <authorList>
            <person name="Goeker M."/>
        </authorList>
    </citation>
    <scope>NUCLEOTIDE SEQUENCE [LARGE SCALE GENOMIC DNA]</scope>
    <source>
        <strain evidence="2 3">DSM 25059</strain>
    </source>
</reference>
<evidence type="ECO:0000256" key="1">
    <source>
        <dbReference type="SAM" id="Phobius"/>
    </source>
</evidence>
<protein>
    <submittedName>
        <fullName evidence="2">Uncharacterized protein</fullName>
    </submittedName>
</protein>
<evidence type="ECO:0000313" key="3">
    <source>
        <dbReference type="Proteomes" id="UP000295493"/>
    </source>
</evidence>
<keyword evidence="3" id="KW-1185">Reference proteome</keyword>
<dbReference type="EMBL" id="SNWD01000001">
    <property type="protein sequence ID" value="TDN86648.1"/>
    <property type="molecule type" value="Genomic_DNA"/>
</dbReference>
<name>A0A4V3BUB6_9SPHN</name>
<keyword evidence="1" id="KW-0812">Transmembrane</keyword>
<keyword evidence="1" id="KW-0472">Membrane</keyword>
<comment type="caution">
    <text evidence="2">The sequence shown here is derived from an EMBL/GenBank/DDBJ whole genome shotgun (WGS) entry which is preliminary data.</text>
</comment>
<sequence length="92" mass="9791">MTDQSDVARARTSREIAKAQMLGTYDALRMRVKPANLAGDAACGAKRMAVNKPAKAGLILGGIAVLLFARPAYAAMRRCRSKRVATAAATKR</sequence>
<evidence type="ECO:0000313" key="2">
    <source>
        <dbReference type="EMBL" id="TDN86648.1"/>
    </source>
</evidence>
<accession>A0A4V3BUB6</accession>
<dbReference type="Proteomes" id="UP000295493">
    <property type="component" value="Unassembled WGS sequence"/>
</dbReference>
<proteinExistence type="predicted"/>